<proteinExistence type="inferred from homology"/>
<dbReference type="PIRSF" id="PIRSF002786">
    <property type="entry name" value="XcpX"/>
    <property type="match status" value="1"/>
</dbReference>
<organism evidence="3 4">
    <name type="scientific">Sulfitobacter albidus</name>
    <dbReference type="NCBI Taxonomy" id="2829501"/>
    <lineage>
        <taxon>Bacteria</taxon>
        <taxon>Pseudomonadati</taxon>
        <taxon>Pseudomonadota</taxon>
        <taxon>Alphaproteobacteria</taxon>
        <taxon>Rhodobacterales</taxon>
        <taxon>Roseobacteraceae</taxon>
        <taxon>Sulfitobacter</taxon>
    </lineage>
</organism>
<keyword evidence="4" id="KW-1185">Reference proteome</keyword>
<dbReference type="EMBL" id="CP073581">
    <property type="protein sequence ID" value="QUJ76775.1"/>
    <property type="molecule type" value="Genomic_DNA"/>
</dbReference>
<dbReference type="InterPro" id="IPR045584">
    <property type="entry name" value="Pilin-like"/>
</dbReference>
<reference evidence="3" key="1">
    <citation type="submission" date="2021-04" db="EMBL/GenBank/DDBJ databases">
        <title>Complete genome sequence for Sulfitobacter sp. strain JK7-1.</title>
        <authorList>
            <person name="Park S.-J."/>
        </authorList>
    </citation>
    <scope>NUCLEOTIDE SEQUENCE</scope>
    <source>
        <strain evidence="3">JK7-1</strain>
    </source>
</reference>
<keyword evidence="1" id="KW-1003">Cell membrane</keyword>
<keyword evidence="2" id="KW-0812">Transmembrane</keyword>
<name>A0A975PMZ8_9RHOB</name>
<gene>
    <name evidence="3" type="ORF">KDD17_01540</name>
</gene>
<keyword evidence="1" id="KW-0813">Transport</keyword>
<comment type="subcellular location">
    <subcellularLocation>
        <location evidence="1">Cell inner membrane</location>
    </subcellularLocation>
</comment>
<feature type="transmembrane region" description="Helical" evidence="2">
    <location>
        <begin position="12"/>
        <end position="30"/>
    </location>
</feature>
<dbReference type="RefSeq" id="WP_212704972.1">
    <property type="nucleotide sequence ID" value="NZ_CP073581.1"/>
</dbReference>
<dbReference type="AlphaFoldDB" id="A0A975PMZ8"/>
<evidence type="ECO:0000313" key="4">
    <source>
        <dbReference type="Proteomes" id="UP000683291"/>
    </source>
</evidence>
<comment type="similarity">
    <text evidence="1">Belongs to the GSP K family.</text>
</comment>
<dbReference type="KEGG" id="sual:KDD17_01540"/>
<dbReference type="Gene3D" id="3.30.1300.30">
    <property type="entry name" value="GSPII I/J protein-like"/>
    <property type="match status" value="1"/>
</dbReference>
<dbReference type="InterPro" id="IPR005628">
    <property type="entry name" value="GspK"/>
</dbReference>
<evidence type="ECO:0000313" key="3">
    <source>
        <dbReference type="EMBL" id="QUJ76775.1"/>
    </source>
</evidence>
<protein>
    <recommendedName>
        <fullName evidence="1">Type II secretion system protein K</fullName>
    </recommendedName>
</protein>
<dbReference type="Proteomes" id="UP000683291">
    <property type="component" value="Chromosome 1"/>
</dbReference>
<evidence type="ECO:0000256" key="1">
    <source>
        <dbReference type="PIRNR" id="PIRNR002786"/>
    </source>
</evidence>
<dbReference type="SUPFAM" id="SSF54523">
    <property type="entry name" value="Pili subunits"/>
    <property type="match status" value="1"/>
</dbReference>
<keyword evidence="1" id="KW-0997">Cell inner membrane</keyword>
<keyword evidence="2" id="KW-1133">Transmembrane helix</keyword>
<accession>A0A975PMZ8</accession>
<evidence type="ECO:0000256" key="2">
    <source>
        <dbReference type="SAM" id="Phobius"/>
    </source>
</evidence>
<dbReference type="GO" id="GO:0005886">
    <property type="term" value="C:plasma membrane"/>
    <property type="evidence" value="ECO:0007669"/>
    <property type="project" value="UniProtKB-SubCell"/>
</dbReference>
<keyword evidence="1 2" id="KW-0472">Membrane</keyword>
<dbReference type="GO" id="GO:0009306">
    <property type="term" value="P:protein secretion"/>
    <property type="evidence" value="ECO:0007669"/>
    <property type="project" value="InterPro"/>
</dbReference>
<sequence>MSRRSEDSGVVLVNVLVVLAIAGGLMVLLITGQERALDRIADAADVAVAEQIALGAESSVIDALRRDLDTAPEADHLNEPWALGVIQREARLPTGRFSVAIEDLQAKFDINQLADLSAGTQAFGTRLMVALDQPPQTVNQIIRILQAAGPVAALEDLTDYGVSAETVAALGPYATALPVPGTVNLNSVDPFLLSVMMQNTGQTTQLLRMRDARGELTREMLQRVGALRPQNSGFTSNVYRVDILAEAGRARVVLETTLARRNAAGVKAVQIVRRRLRPGQVPEAAN</sequence>